<reference evidence="1" key="2">
    <citation type="submission" date="2021-04" db="EMBL/GenBank/DDBJ databases">
        <authorList>
            <person name="Gilroy R."/>
        </authorList>
    </citation>
    <scope>NUCLEOTIDE SEQUENCE</scope>
    <source>
        <strain evidence="1">ChiGjej4B4-7305</strain>
    </source>
</reference>
<evidence type="ECO:0000313" key="2">
    <source>
        <dbReference type="Proteomes" id="UP000824037"/>
    </source>
</evidence>
<reference evidence="1" key="1">
    <citation type="journal article" date="2021" name="PeerJ">
        <title>Extensive microbial diversity within the chicken gut microbiome revealed by metagenomics and culture.</title>
        <authorList>
            <person name="Gilroy R."/>
            <person name="Ravi A."/>
            <person name="Getino M."/>
            <person name="Pursley I."/>
            <person name="Horton D.L."/>
            <person name="Alikhan N.F."/>
            <person name="Baker D."/>
            <person name="Gharbi K."/>
            <person name="Hall N."/>
            <person name="Watson M."/>
            <person name="Adriaenssens E.M."/>
            <person name="Foster-Nyarko E."/>
            <person name="Jarju S."/>
            <person name="Secka A."/>
            <person name="Antonio M."/>
            <person name="Oren A."/>
            <person name="Chaudhuri R.R."/>
            <person name="La Ragione R."/>
            <person name="Hildebrand F."/>
            <person name="Pallen M.J."/>
        </authorList>
    </citation>
    <scope>NUCLEOTIDE SEQUENCE</scope>
    <source>
        <strain evidence="1">ChiGjej4B4-7305</strain>
    </source>
</reference>
<dbReference type="EMBL" id="DXBY01000012">
    <property type="protein sequence ID" value="HIZ34221.1"/>
    <property type="molecule type" value="Genomic_DNA"/>
</dbReference>
<accession>A0A9D2J2H5</accession>
<dbReference type="SUPFAM" id="SSF141694">
    <property type="entry name" value="AF2212/PG0164-like"/>
    <property type="match status" value="1"/>
</dbReference>
<sequence length="145" mass="14983">MTLTVRTTLAARGPAAALVLTDDQVAELGTAKAAPVTVTIAGRTARLRLARMGGENLIGMSKAVRAQLEVQAGDQVEATIAADQAERTVDVPAELAEALAGAGLTEAFAAWSYSRRKEAARSVAEAKAAETKARRVAKVLDQLGG</sequence>
<comment type="caution">
    <text evidence="1">The sequence shown here is derived from an EMBL/GenBank/DDBJ whole genome shotgun (WGS) entry which is preliminary data.</text>
</comment>
<dbReference type="Proteomes" id="UP000824037">
    <property type="component" value="Unassembled WGS sequence"/>
</dbReference>
<organism evidence="1 2">
    <name type="scientific">Candidatus Ruania gallistercoris</name>
    <dbReference type="NCBI Taxonomy" id="2838746"/>
    <lineage>
        <taxon>Bacteria</taxon>
        <taxon>Bacillati</taxon>
        <taxon>Actinomycetota</taxon>
        <taxon>Actinomycetes</taxon>
        <taxon>Micrococcales</taxon>
        <taxon>Ruaniaceae</taxon>
        <taxon>Ruania</taxon>
    </lineage>
</organism>
<dbReference type="AlphaFoldDB" id="A0A9D2J2H5"/>
<dbReference type="InterPro" id="IPR015018">
    <property type="entry name" value="DUF1905"/>
</dbReference>
<dbReference type="Gene3D" id="2.40.30.100">
    <property type="entry name" value="AF2212/PG0164-like"/>
    <property type="match status" value="1"/>
</dbReference>
<dbReference type="InterPro" id="IPR037079">
    <property type="entry name" value="AF2212/PG0164-like_sf"/>
</dbReference>
<dbReference type="Pfam" id="PF13376">
    <property type="entry name" value="OmdA"/>
    <property type="match status" value="1"/>
</dbReference>
<evidence type="ECO:0000313" key="1">
    <source>
        <dbReference type="EMBL" id="HIZ34221.1"/>
    </source>
</evidence>
<proteinExistence type="predicted"/>
<dbReference type="Pfam" id="PF08922">
    <property type="entry name" value="DUF1905"/>
    <property type="match status" value="1"/>
</dbReference>
<gene>
    <name evidence="1" type="ORF">H9815_00450</name>
</gene>
<protein>
    <submittedName>
        <fullName evidence="1">DUF1905 domain-containing protein</fullName>
    </submittedName>
</protein>
<name>A0A9D2J2H5_9MICO</name>